<comment type="caution">
    <text evidence="2">The sequence shown here is derived from an EMBL/GenBank/DDBJ whole genome shotgun (WGS) entry which is preliminary data.</text>
</comment>
<feature type="transmembrane region" description="Helical" evidence="1">
    <location>
        <begin position="361"/>
        <end position="383"/>
    </location>
</feature>
<evidence type="ECO:0000313" key="3">
    <source>
        <dbReference type="Proteomes" id="UP000030023"/>
    </source>
</evidence>
<dbReference type="Proteomes" id="UP000030023">
    <property type="component" value="Unassembled WGS sequence"/>
</dbReference>
<feature type="transmembrane region" description="Helical" evidence="1">
    <location>
        <begin position="20"/>
        <end position="37"/>
    </location>
</feature>
<feature type="transmembrane region" description="Helical" evidence="1">
    <location>
        <begin position="270"/>
        <end position="289"/>
    </location>
</feature>
<evidence type="ECO:0008006" key="4">
    <source>
        <dbReference type="Google" id="ProtNLM"/>
    </source>
</evidence>
<feature type="transmembrane region" description="Helical" evidence="1">
    <location>
        <begin position="247"/>
        <end position="263"/>
    </location>
</feature>
<protein>
    <recommendedName>
        <fullName evidence="4">Polymerase</fullName>
    </recommendedName>
</protein>
<feature type="transmembrane region" description="Helical" evidence="1">
    <location>
        <begin position="414"/>
        <end position="440"/>
    </location>
</feature>
<evidence type="ECO:0000313" key="2">
    <source>
        <dbReference type="EMBL" id="KGO32409.1"/>
    </source>
</evidence>
<keyword evidence="1" id="KW-0812">Transmembrane</keyword>
<proteinExistence type="predicted"/>
<accession>A0ABR4XSE6</accession>
<feature type="transmembrane region" description="Helical" evidence="1">
    <location>
        <begin position="87"/>
        <end position="108"/>
    </location>
</feature>
<feature type="transmembrane region" description="Helical" evidence="1">
    <location>
        <begin position="57"/>
        <end position="75"/>
    </location>
</feature>
<feature type="transmembrane region" description="Helical" evidence="1">
    <location>
        <begin position="316"/>
        <end position="340"/>
    </location>
</feature>
<keyword evidence="3" id="KW-1185">Reference proteome</keyword>
<keyword evidence="1" id="KW-0472">Membrane</keyword>
<feature type="transmembrane region" description="Helical" evidence="1">
    <location>
        <begin position="221"/>
        <end position="241"/>
    </location>
</feature>
<dbReference type="EMBL" id="AXCV01000024">
    <property type="protein sequence ID" value="KGO32409.1"/>
    <property type="molecule type" value="Genomic_DNA"/>
</dbReference>
<keyword evidence="1" id="KW-1133">Transmembrane helix</keyword>
<sequence>MSAWLIFFSLFVKQVTHAVPQPFTVLPFFAFVAYLIFRSQEQKINPLTAKIIPSKVLLYFALLTVSEIMLLIWNYSKFGSTSQDFNILGSFIGFCSTIFSILLIYLVLYYSINDDRQMKLYIHGTMATFVFLAVAVIIPQLFVASNHNLLEPWVNFIDRTFAPRWRIPQYYTSGSYTATMGRANGIEIEPAFLAGQLAIVFLPWILSAVKNHYLIFQKKFFAIPAEIYSYILLAIILLTFVLAKTTTGLVAIGITALILVFDTKAKMQRFFVSCAVAGLILATIAYFVSQSVRNFLDGYLFAKGGQSASNRSGGTIGLFLTFLHYPLFGVGNGYIGHYLMEYVPRNSRLNNEYINGFSHNYVVLSNWGGFLAQYGIIFTLPIIRKVRELFYNFDHAISQDSFGFFVKDAAKYTMIFFAVLALFDFNWLSYYSLISVFVFGRFVQYRMSAKQVVKS</sequence>
<name>A0ABR4XSE6_9LACO</name>
<feature type="transmembrane region" description="Helical" evidence="1">
    <location>
        <begin position="191"/>
        <end position="209"/>
    </location>
</feature>
<evidence type="ECO:0000256" key="1">
    <source>
        <dbReference type="SAM" id="Phobius"/>
    </source>
</evidence>
<organism evidence="2 3">
    <name type="scientific">Oenococcus alcoholitolerans</name>
    <dbReference type="NCBI Taxonomy" id="931074"/>
    <lineage>
        <taxon>Bacteria</taxon>
        <taxon>Bacillati</taxon>
        <taxon>Bacillota</taxon>
        <taxon>Bacilli</taxon>
        <taxon>Lactobacillales</taxon>
        <taxon>Lactobacillaceae</taxon>
        <taxon>Oenococcus</taxon>
    </lineage>
</organism>
<feature type="transmembrane region" description="Helical" evidence="1">
    <location>
        <begin position="120"/>
        <end position="143"/>
    </location>
</feature>
<gene>
    <name evidence="2" type="ORF">Q757_01150</name>
</gene>
<reference evidence="2 3" key="1">
    <citation type="journal article" date="2014" name="Antonie Van Leeuwenhoek">
        <title>Oenococcus alcoholitolerans sp. nov., a lactic acid bacteria isolated from cachaca and ethanol fermentation processes.</title>
        <authorList>
            <person name="Badotti F."/>
            <person name="Moreira A.P."/>
            <person name="Tonon L.A."/>
            <person name="de Lucena B.T."/>
            <person name="Gomes Fde C."/>
            <person name="Kruger R."/>
            <person name="Thompson C.C."/>
            <person name="de Morais M.A.Jr."/>
            <person name="Rosa C.A."/>
            <person name="Thompson F.L."/>
        </authorList>
    </citation>
    <scope>NUCLEOTIDE SEQUENCE [LARGE SCALE GENOMIC DNA]</scope>
    <source>
        <strain evidence="2 3">UFRJ-M7.2.18</strain>
    </source>
</reference>